<dbReference type="InterPro" id="IPR007712">
    <property type="entry name" value="RelE/ParE_toxin"/>
</dbReference>
<protein>
    <submittedName>
        <fullName evidence="2">Type II toxin-antitoxin system RelE/ParE family toxin</fullName>
    </submittedName>
</protein>
<dbReference type="Pfam" id="PF05016">
    <property type="entry name" value="ParE_toxin"/>
    <property type="match status" value="1"/>
</dbReference>
<evidence type="ECO:0000313" key="3">
    <source>
        <dbReference type="Proteomes" id="UP000639859"/>
    </source>
</evidence>
<keyword evidence="3" id="KW-1185">Reference proteome</keyword>
<dbReference type="RefSeq" id="WP_198577361.1">
    <property type="nucleotide sequence ID" value="NZ_JADWOX010000013.1"/>
</dbReference>
<dbReference type="InterPro" id="IPR035093">
    <property type="entry name" value="RelE/ParE_toxin_dom_sf"/>
</dbReference>
<organism evidence="2 3">
    <name type="scientific">Caulobacter hibisci</name>
    <dbReference type="NCBI Taxonomy" id="2035993"/>
    <lineage>
        <taxon>Bacteria</taxon>
        <taxon>Pseudomonadati</taxon>
        <taxon>Pseudomonadota</taxon>
        <taxon>Alphaproteobacteria</taxon>
        <taxon>Caulobacterales</taxon>
        <taxon>Caulobacteraceae</taxon>
        <taxon>Caulobacter</taxon>
    </lineage>
</organism>
<sequence length="101" mass="11113">MSQAAFSPLARLDLIEAEAWIRADRPSAAVGFRRAVLKAAGLVFDQPNCGVERLEIAAAPHRLLVVHGFPYLFVYNAERRPPLIVRVLHGARDLPSLLSSL</sequence>
<keyword evidence="1" id="KW-1277">Toxin-antitoxin system</keyword>
<gene>
    <name evidence="2" type="ORF">I4Q42_17410</name>
</gene>
<dbReference type="Gene3D" id="3.30.2310.20">
    <property type="entry name" value="RelE-like"/>
    <property type="match status" value="1"/>
</dbReference>
<dbReference type="Proteomes" id="UP000639859">
    <property type="component" value="Unassembled WGS sequence"/>
</dbReference>
<evidence type="ECO:0000313" key="2">
    <source>
        <dbReference type="EMBL" id="MBI1685451.1"/>
    </source>
</evidence>
<name>A0ABS0T0P4_9CAUL</name>
<dbReference type="EMBL" id="JADWOX010000013">
    <property type="protein sequence ID" value="MBI1685451.1"/>
    <property type="molecule type" value="Genomic_DNA"/>
</dbReference>
<reference evidence="2 3" key="1">
    <citation type="submission" date="2020-11" db="EMBL/GenBank/DDBJ databases">
        <title>genome sequence of strain KACC 18849.</title>
        <authorList>
            <person name="Gao J."/>
            <person name="Zhang X."/>
        </authorList>
    </citation>
    <scope>NUCLEOTIDE SEQUENCE [LARGE SCALE GENOMIC DNA]</scope>
    <source>
        <strain evidence="2 3">KACC 18849</strain>
    </source>
</reference>
<accession>A0ABS0T0P4</accession>
<proteinExistence type="predicted"/>
<comment type="caution">
    <text evidence="2">The sequence shown here is derived from an EMBL/GenBank/DDBJ whole genome shotgun (WGS) entry which is preliminary data.</text>
</comment>
<evidence type="ECO:0000256" key="1">
    <source>
        <dbReference type="ARBA" id="ARBA00022649"/>
    </source>
</evidence>